<reference evidence="2" key="1">
    <citation type="submission" date="2019-11" db="UniProtKB">
        <authorList>
            <consortium name="WormBaseParasite"/>
        </authorList>
    </citation>
    <scope>IDENTIFICATION</scope>
</reference>
<dbReference type="WBParaSite" id="MCU_004428-RA">
    <property type="protein sequence ID" value="MCU_004428-RA"/>
    <property type="gene ID" value="MCU_004428"/>
</dbReference>
<evidence type="ECO:0000256" key="1">
    <source>
        <dbReference type="SAM" id="MobiDB-lite"/>
    </source>
</evidence>
<feature type="compositionally biased region" description="Acidic residues" evidence="1">
    <location>
        <begin position="251"/>
        <end position="260"/>
    </location>
</feature>
<protein>
    <submittedName>
        <fullName evidence="2">ELYS-bb domain-containing protein</fullName>
    </submittedName>
</protein>
<feature type="region of interest" description="Disordered" evidence="1">
    <location>
        <begin position="166"/>
        <end position="185"/>
    </location>
</feature>
<sequence length="347" mass="37840">MLSNRIWLTQIRQVLSLCSCGHKLLAFPLRMLYSASVDSPLRSRKQRVDLRLQSPYSSNTPTQKAPIEVGHRPVVQSDIDFWSKLGRMHENLGVTTASPTVSILKSRPKSPVVEVNSSPVSTSPAPSGLSFKACKEETPGVAVDDDDSEVTINPHTLHIIKENLDASTNSEAGSPPTLPPTDRLHKHLNSSVFTFSPPVRTDSSRRGASNLAKMDEVAKALCLGSYFTFSSPATYFLNKLAAAAPTSSSIQEEEGQEEEHESFGFSTLPDNEDTTECYSQVDEPSHSSPGSTSACADDISPADGDGNILDDDETESNVVQTEDGGSTDIFTPRRSKRTVKRPERYHF</sequence>
<evidence type="ECO:0000313" key="2">
    <source>
        <dbReference type="WBParaSite" id="MCU_004428-RA"/>
    </source>
</evidence>
<feature type="compositionally biased region" description="Low complexity" evidence="1">
    <location>
        <begin position="112"/>
        <end position="124"/>
    </location>
</feature>
<organism evidence="2">
    <name type="scientific">Mesocestoides corti</name>
    <name type="common">Flatworm</name>
    <dbReference type="NCBI Taxonomy" id="53468"/>
    <lineage>
        <taxon>Eukaryota</taxon>
        <taxon>Metazoa</taxon>
        <taxon>Spiralia</taxon>
        <taxon>Lophotrochozoa</taxon>
        <taxon>Platyhelminthes</taxon>
        <taxon>Cestoda</taxon>
        <taxon>Eucestoda</taxon>
        <taxon>Cyclophyllidea</taxon>
        <taxon>Mesocestoididae</taxon>
        <taxon>Mesocestoides</taxon>
    </lineage>
</organism>
<feature type="region of interest" description="Disordered" evidence="1">
    <location>
        <begin position="247"/>
        <end position="347"/>
    </location>
</feature>
<proteinExistence type="predicted"/>
<feature type="region of interest" description="Disordered" evidence="1">
    <location>
        <begin position="112"/>
        <end position="131"/>
    </location>
</feature>
<name>A0A5K3EZQ2_MESCO</name>
<dbReference type="AlphaFoldDB" id="A0A5K3EZQ2"/>
<accession>A0A5K3EZQ2</accession>